<dbReference type="Gene3D" id="2.60.40.1080">
    <property type="match status" value="1"/>
</dbReference>
<reference evidence="3" key="1">
    <citation type="submission" date="2012-11" db="EMBL/GenBank/DDBJ databases">
        <authorList>
            <person name="Lucero-Rivera Y.E."/>
            <person name="Tovar-Ramirez D."/>
        </authorList>
    </citation>
    <scope>NUCLEOTIDE SEQUENCE [LARGE SCALE GENOMIC DNA]</scope>
    <source>
        <strain evidence="3">Araruama</strain>
    </source>
</reference>
<sequence>MRGVRGNIYYDSNRFHDNNDGTITDTVTGLMWQQATSIDKSWQDALNTCHKLQLAGYSDWRLPGREVLRSIVDYTQYAAALNKNVFPQSASIAYWTSTTDQQHWNHAWCIHFQIGNDLSRSKDLLYAVRAVRGGQQTSAGHIKILEPSTGDRLNTGTQTMIQWDTHNISGLVDIQLSQFGGSDGSFETIIADTPNDGQEQWIVIGQTSENCVLQVVPKSLPHASGSVGMFSIDHFSGAWINGIPVGNYHTYRLMLLGHYSDHTELIEANWQMDPLPGVTLSENNISTTQNSWAKVFTDFERVTYERWFALYYDVDQTENEANNEINQARLMTDRTFYTGFIGDNDIDIYKIGVFDNEIIELAFLPQTDYADYFIHIQNDMNTRIYEKFSTNGSSFHTQLGLTEGNYYVHIQPNGDIASKSPYAITYALTGHFQTNAMTSIQLGETISGRNASLVDIATYSFSITQTTGIVFDFYPSNQPIEYDIQIQNASHEIMEQANCLDQQNVHMEILLNQGSYKISVIPKSQVDRSVQYRFLIDKSDLPIENDANQTFDSAMIFDDQQPIRGSLKNSADIDYFSFYQELPEIRLLTLADAADGSDTWIRIFKDSEQHATHQYYVKDGIFFSKNIGLSNGRYYIALASQSETVIHQYYTLSFKSPTSHAVEIEPNNSLSWCNAIKENRLIRGMVYPEADSDWYGFQLASPGMVYLTFEPANQQSTYEISLLDAYENIIQYRTVSQAKVYTGAWMLDPGKTYIHVKCDSADTGDYQFYVNSDQPLTGLTRIQTISINNVPSRLNKGAIHPLSVQAHLSNAETIGITNPNWYVLDKNIITIDDNGWLSALDTGETTVIAEYQGNVAQCQIGVEQMPAIKHGYGQLMLVAGSHESESASRFQTTQYLADLIYKRFLDRGFHHDDIFYFNATQWHDLDDDGYDDNIVDISTPDTPSFINTFNQIKSGINQAGPLYIYLIGPSGNNAFEIAPDEYINAILLNDLLYEYALNHNRKIVCVIESPKAWQFTDALTIQDSHVLITPSKATDAHTLLNGRVSFTQLFVDGLCDGKSIDTAFNDAATDLFALRTPFANMVPSMTQSSPGIADTTYLVGPFLQTRSPIQITADNPVRTFTASTVQEIKVAAIPTYEIVSIDAVISSPDYLIPKPVEDFQFPDTHRTSFSLTSVPKTNTWKATYNRFDYSGMYWIDLCVIDTANHLSLSQSFGFTVINGKATDMDLDGMPDAWEDRFVGLDKTVPDASEDIDKDGLSNLDEYLWQCNPIIGDTDMDYLYDGWEVDNGMNPIDPSDAWLDPDNDNVTNYQEYLDHTDPQDEQSFVQHYGDIRGEIYTKLVGYEAGIKNAKITIVEIQTETVSTQDGLFVVTNLPYGRYTVRIEADNFKMHTAKVFLSKRSVFIGKIRLLFEAEYPDCDLNENHVLDLSDIIRALQVLIQ</sequence>
<protein>
    <recommendedName>
        <fullName evidence="1">Lcl C-terminal domain-containing protein</fullName>
    </recommendedName>
</protein>
<proteinExistence type="predicted"/>
<evidence type="ECO:0000313" key="3">
    <source>
        <dbReference type="Proteomes" id="UP000189670"/>
    </source>
</evidence>
<dbReference type="GO" id="GO:0030246">
    <property type="term" value="F:carbohydrate binding"/>
    <property type="evidence" value="ECO:0007669"/>
    <property type="project" value="InterPro"/>
</dbReference>
<evidence type="ECO:0000259" key="1">
    <source>
        <dbReference type="Pfam" id="PF07603"/>
    </source>
</evidence>
<evidence type="ECO:0000313" key="2">
    <source>
        <dbReference type="EMBL" id="ETR69243.1"/>
    </source>
</evidence>
<dbReference type="Gene3D" id="2.60.120.380">
    <property type="match status" value="3"/>
</dbReference>
<dbReference type="Pfam" id="PF07603">
    <property type="entry name" value="Lcl_C"/>
    <property type="match status" value="1"/>
</dbReference>
<feature type="domain" description="Lcl C-terminal" evidence="1">
    <location>
        <begin position="21"/>
        <end position="132"/>
    </location>
</feature>
<comment type="caution">
    <text evidence="2">The sequence shown here is derived from an EMBL/GenBank/DDBJ whole genome shotgun (WGS) entry which is preliminary data.</text>
</comment>
<dbReference type="PANTHER" id="PTHR35812">
    <property type="entry name" value="LIPOPROTEIN"/>
    <property type="match status" value="1"/>
</dbReference>
<dbReference type="PANTHER" id="PTHR35812:SF1">
    <property type="entry name" value="LIPOPROTEIN"/>
    <property type="match status" value="1"/>
</dbReference>
<dbReference type="Gene3D" id="2.60.40.1120">
    <property type="entry name" value="Carboxypeptidase-like, regulatory domain"/>
    <property type="match status" value="1"/>
</dbReference>
<dbReference type="SUPFAM" id="SSF49452">
    <property type="entry name" value="Starch-binding domain-like"/>
    <property type="match status" value="1"/>
</dbReference>
<dbReference type="EMBL" id="ATBP01000697">
    <property type="protein sequence ID" value="ETR69243.1"/>
    <property type="molecule type" value="Genomic_DNA"/>
</dbReference>
<organism evidence="2 3">
    <name type="scientific">Candidatus Magnetoglobus multicellularis str. Araruama</name>
    <dbReference type="NCBI Taxonomy" id="890399"/>
    <lineage>
        <taxon>Bacteria</taxon>
        <taxon>Pseudomonadati</taxon>
        <taxon>Thermodesulfobacteriota</taxon>
        <taxon>Desulfobacteria</taxon>
        <taxon>Desulfobacterales</taxon>
        <taxon>Desulfobacteraceae</taxon>
        <taxon>Candidatus Magnetoglobus</taxon>
    </lineage>
</organism>
<gene>
    <name evidence="2" type="ORF">OMM_04057</name>
</gene>
<dbReference type="Proteomes" id="UP000189670">
    <property type="component" value="Unassembled WGS sequence"/>
</dbReference>
<accession>A0A1V1P369</accession>
<name>A0A1V1P369_9BACT</name>
<dbReference type="InterPro" id="IPR011460">
    <property type="entry name" value="Lcl_C"/>
</dbReference>
<dbReference type="InterPro" id="IPR013784">
    <property type="entry name" value="Carb-bd-like_fold"/>
</dbReference>
<dbReference type="SUPFAM" id="SSF89260">
    <property type="entry name" value="Collagen-binding domain"/>
    <property type="match status" value="2"/>
</dbReference>